<dbReference type="CDD" id="cd00473">
    <property type="entry name" value="bS6"/>
    <property type="match status" value="1"/>
</dbReference>
<dbReference type="PANTHER" id="PTHR21011">
    <property type="entry name" value="MITOCHONDRIAL 28S RIBOSOMAL PROTEIN S6"/>
    <property type="match status" value="1"/>
</dbReference>
<dbReference type="InterPro" id="IPR020815">
    <property type="entry name" value="Ribosomal_bS6_CS"/>
</dbReference>
<dbReference type="PROSITE" id="PS01048">
    <property type="entry name" value="RIBOSOMAL_S6"/>
    <property type="match status" value="1"/>
</dbReference>
<keyword evidence="4 8" id="KW-0689">Ribosomal protein</keyword>
<comment type="similarity">
    <text evidence="1 8">Belongs to the bacterial ribosomal protein bS6 family.</text>
</comment>
<evidence type="ECO:0000256" key="4">
    <source>
        <dbReference type="ARBA" id="ARBA00022980"/>
    </source>
</evidence>
<dbReference type="GO" id="GO:0005737">
    <property type="term" value="C:cytoplasm"/>
    <property type="evidence" value="ECO:0007669"/>
    <property type="project" value="UniProtKB-ARBA"/>
</dbReference>
<evidence type="ECO:0000313" key="9">
    <source>
        <dbReference type="EMBL" id="QCI27364.1"/>
    </source>
</evidence>
<proteinExistence type="inferred from homology"/>
<gene>
    <name evidence="8" type="primary">rpsF</name>
    <name evidence="9" type="ORF">D9V81_01975</name>
</gene>
<evidence type="ECO:0000256" key="5">
    <source>
        <dbReference type="ARBA" id="ARBA00023274"/>
    </source>
</evidence>
<organism evidence="9 10">
    <name type="scientific">Buchnera aphidicola</name>
    <name type="common">Therioaphis trifolii</name>
    <dbReference type="NCBI Taxonomy" id="1241884"/>
    <lineage>
        <taxon>Bacteria</taxon>
        <taxon>Pseudomonadati</taxon>
        <taxon>Pseudomonadota</taxon>
        <taxon>Gammaproteobacteria</taxon>
        <taxon>Enterobacterales</taxon>
        <taxon>Erwiniaceae</taxon>
        <taxon>Buchnera</taxon>
    </lineage>
</organism>
<dbReference type="InterPro" id="IPR020814">
    <property type="entry name" value="Ribosomal_S6_plastid/chlpt"/>
</dbReference>
<evidence type="ECO:0000256" key="7">
    <source>
        <dbReference type="ARBA" id="ARBA00035294"/>
    </source>
</evidence>
<dbReference type="GO" id="GO:0015935">
    <property type="term" value="C:small ribosomal subunit"/>
    <property type="evidence" value="ECO:0007669"/>
    <property type="project" value="TreeGrafter"/>
</dbReference>
<evidence type="ECO:0000256" key="6">
    <source>
        <dbReference type="ARBA" id="ARBA00035104"/>
    </source>
</evidence>
<dbReference type="InterPro" id="IPR014717">
    <property type="entry name" value="Transl_elong_EF1B/ribsomal_bS6"/>
</dbReference>
<dbReference type="Pfam" id="PF01250">
    <property type="entry name" value="Ribosomal_S6"/>
    <property type="match status" value="1"/>
</dbReference>
<name>A0A4D6YN43_9GAMM</name>
<dbReference type="Gene3D" id="3.30.70.60">
    <property type="match status" value="1"/>
</dbReference>
<dbReference type="EMBL" id="CP032996">
    <property type="protein sequence ID" value="QCI27364.1"/>
    <property type="molecule type" value="Genomic_DNA"/>
</dbReference>
<dbReference type="NCBIfam" id="TIGR00166">
    <property type="entry name" value="S6"/>
    <property type="match status" value="1"/>
</dbReference>
<dbReference type="OrthoDB" id="9812702at2"/>
<dbReference type="PANTHER" id="PTHR21011:SF1">
    <property type="entry name" value="SMALL RIBOSOMAL SUBUNIT PROTEIN BS6M"/>
    <property type="match status" value="1"/>
</dbReference>
<sequence length="114" mass="13912">MRHYEIVLMIHPDQTSEQLMKIINEYKMFITKNKGLIHRFEDWGRRQLAYSIKKLRKAYYILMNIELSPNIIIQLKEKFRFNNLIIRNLIIHKKDKIQISSPILKMKDDKKILK</sequence>
<keyword evidence="5 8" id="KW-0687">Ribonucleoprotein</keyword>
<evidence type="ECO:0000256" key="3">
    <source>
        <dbReference type="ARBA" id="ARBA00022884"/>
    </source>
</evidence>
<evidence type="ECO:0000313" key="10">
    <source>
        <dbReference type="Proteomes" id="UP000298603"/>
    </source>
</evidence>
<comment type="function">
    <text evidence="6 8">Binds together with bS18 to 16S ribosomal RNA.</text>
</comment>
<accession>A0A4D6YN43</accession>
<evidence type="ECO:0000256" key="8">
    <source>
        <dbReference type="HAMAP-Rule" id="MF_00360"/>
    </source>
</evidence>
<dbReference type="RefSeq" id="WP_158349664.1">
    <property type="nucleotide sequence ID" value="NZ_CP032996.1"/>
</dbReference>
<dbReference type="InterPro" id="IPR000529">
    <property type="entry name" value="Ribosomal_bS6"/>
</dbReference>
<dbReference type="GO" id="GO:0003735">
    <property type="term" value="F:structural constituent of ribosome"/>
    <property type="evidence" value="ECO:0007669"/>
    <property type="project" value="InterPro"/>
</dbReference>
<dbReference type="Proteomes" id="UP000298603">
    <property type="component" value="Chromosome"/>
</dbReference>
<dbReference type="HAMAP" id="MF_00360">
    <property type="entry name" value="Ribosomal_bS6"/>
    <property type="match status" value="1"/>
</dbReference>
<dbReference type="AlphaFoldDB" id="A0A4D6YN43"/>
<evidence type="ECO:0000256" key="2">
    <source>
        <dbReference type="ARBA" id="ARBA00022730"/>
    </source>
</evidence>
<dbReference type="GO" id="GO:0006412">
    <property type="term" value="P:translation"/>
    <property type="evidence" value="ECO:0007669"/>
    <property type="project" value="UniProtKB-UniRule"/>
</dbReference>
<keyword evidence="10" id="KW-1185">Reference proteome</keyword>
<keyword evidence="3 8" id="KW-0694">RNA-binding</keyword>
<dbReference type="SUPFAM" id="SSF54995">
    <property type="entry name" value="Ribosomal protein S6"/>
    <property type="match status" value="1"/>
</dbReference>
<keyword evidence="2 8" id="KW-0699">rRNA-binding</keyword>
<dbReference type="GO" id="GO:0070181">
    <property type="term" value="F:small ribosomal subunit rRNA binding"/>
    <property type="evidence" value="ECO:0007669"/>
    <property type="project" value="TreeGrafter"/>
</dbReference>
<reference evidence="9 10" key="1">
    <citation type="submission" date="2018-10" db="EMBL/GenBank/DDBJ databases">
        <title>Comparative functional genomics of the obligate endosymbiont Buchnera aphidicola.</title>
        <authorList>
            <person name="Chong R.A."/>
        </authorList>
    </citation>
    <scope>NUCLEOTIDE SEQUENCE [LARGE SCALE GENOMIC DNA]</scope>
    <source>
        <strain evidence="9 10">Tma</strain>
    </source>
</reference>
<evidence type="ECO:0000256" key="1">
    <source>
        <dbReference type="ARBA" id="ARBA00009512"/>
    </source>
</evidence>
<dbReference type="InterPro" id="IPR035980">
    <property type="entry name" value="Ribosomal_bS6_sf"/>
</dbReference>
<protein>
    <recommendedName>
        <fullName evidence="7 8">Small ribosomal subunit protein bS6</fullName>
    </recommendedName>
</protein>